<accession>A0ABS4J6S5</accession>
<keyword evidence="6 8" id="KW-0472">Membrane</keyword>
<organism evidence="9 10">
    <name type="scientific">Paenibacillus eucommiae</name>
    <dbReference type="NCBI Taxonomy" id="1355755"/>
    <lineage>
        <taxon>Bacteria</taxon>
        <taxon>Bacillati</taxon>
        <taxon>Bacillota</taxon>
        <taxon>Bacilli</taxon>
        <taxon>Bacillales</taxon>
        <taxon>Paenibacillaceae</taxon>
        <taxon>Paenibacillus</taxon>
    </lineage>
</organism>
<feature type="transmembrane region" description="Helical" evidence="8">
    <location>
        <begin position="31"/>
        <end position="49"/>
    </location>
</feature>
<dbReference type="Pfam" id="PF00893">
    <property type="entry name" value="Multi_Drug_Res"/>
    <property type="match status" value="1"/>
</dbReference>
<name>A0ABS4J6S5_9BACL</name>
<evidence type="ECO:0000313" key="10">
    <source>
        <dbReference type="Proteomes" id="UP001519287"/>
    </source>
</evidence>
<comment type="similarity">
    <text evidence="7">Belongs to the drug/metabolite transporter (DMT) superfamily. Small multidrug resistance (SMR) (TC 2.A.7.1) family.</text>
</comment>
<evidence type="ECO:0000256" key="6">
    <source>
        <dbReference type="ARBA" id="ARBA00023136"/>
    </source>
</evidence>
<dbReference type="EMBL" id="JAGGLB010000035">
    <property type="protein sequence ID" value="MBP1995539.1"/>
    <property type="molecule type" value="Genomic_DNA"/>
</dbReference>
<evidence type="ECO:0000256" key="2">
    <source>
        <dbReference type="ARBA" id="ARBA00022448"/>
    </source>
</evidence>
<dbReference type="PANTHER" id="PTHR30561:SF0">
    <property type="entry name" value="GUANIDINIUM EXPORTER"/>
    <property type="match status" value="1"/>
</dbReference>
<evidence type="ECO:0000256" key="3">
    <source>
        <dbReference type="ARBA" id="ARBA00022475"/>
    </source>
</evidence>
<evidence type="ECO:0000256" key="7">
    <source>
        <dbReference type="RuleBase" id="RU003942"/>
    </source>
</evidence>
<evidence type="ECO:0000256" key="8">
    <source>
        <dbReference type="SAM" id="Phobius"/>
    </source>
</evidence>
<comment type="caution">
    <text evidence="9">The sequence shown here is derived from an EMBL/GenBank/DDBJ whole genome shotgun (WGS) entry which is preliminary data.</text>
</comment>
<dbReference type="InterPro" id="IPR000390">
    <property type="entry name" value="Small_drug/metabolite_transptr"/>
</dbReference>
<keyword evidence="2" id="KW-0813">Transport</keyword>
<keyword evidence="3" id="KW-1003">Cell membrane</keyword>
<reference evidence="9 10" key="1">
    <citation type="submission" date="2021-03" db="EMBL/GenBank/DDBJ databases">
        <title>Genomic Encyclopedia of Type Strains, Phase IV (KMG-IV): sequencing the most valuable type-strain genomes for metagenomic binning, comparative biology and taxonomic classification.</title>
        <authorList>
            <person name="Goeker M."/>
        </authorList>
    </citation>
    <scope>NUCLEOTIDE SEQUENCE [LARGE SCALE GENOMIC DNA]</scope>
    <source>
        <strain evidence="9 10">DSM 26048</strain>
    </source>
</reference>
<keyword evidence="5 8" id="KW-1133">Transmembrane helix</keyword>
<dbReference type="PANTHER" id="PTHR30561">
    <property type="entry name" value="SMR FAMILY PROTON-DEPENDENT DRUG EFFLUX TRANSPORTER SUGE"/>
    <property type="match status" value="1"/>
</dbReference>
<gene>
    <name evidence="9" type="ORF">J2Z66_007181</name>
</gene>
<dbReference type="InterPro" id="IPR037185">
    <property type="entry name" value="EmrE-like"/>
</dbReference>
<evidence type="ECO:0000256" key="5">
    <source>
        <dbReference type="ARBA" id="ARBA00022989"/>
    </source>
</evidence>
<evidence type="ECO:0000313" key="9">
    <source>
        <dbReference type="EMBL" id="MBP1995539.1"/>
    </source>
</evidence>
<evidence type="ECO:0000256" key="1">
    <source>
        <dbReference type="ARBA" id="ARBA00004651"/>
    </source>
</evidence>
<dbReference type="Gene3D" id="1.10.3730.20">
    <property type="match status" value="1"/>
</dbReference>
<dbReference type="RefSeq" id="WP_209977331.1">
    <property type="nucleotide sequence ID" value="NZ_JAGGLB010000035.1"/>
</dbReference>
<keyword evidence="4 7" id="KW-0812">Transmembrane</keyword>
<feature type="transmembrane region" description="Helical" evidence="8">
    <location>
        <begin position="61"/>
        <end position="80"/>
    </location>
</feature>
<proteinExistence type="inferred from homology"/>
<sequence>MSSAWGMLIAAGLLEIVGVIGIKRVAEKNNWTNNIILIGGFICSFQLLLGALETISLSTGYAVWTGIGTVGAAVVGMLFFKESKSLMRMVCILGVIFCVVGLKLLE</sequence>
<dbReference type="Proteomes" id="UP001519287">
    <property type="component" value="Unassembled WGS sequence"/>
</dbReference>
<protein>
    <submittedName>
        <fullName evidence="9">Paired small multidrug resistance pump</fullName>
    </submittedName>
</protein>
<comment type="subcellular location">
    <subcellularLocation>
        <location evidence="1 7">Cell membrane</location>
        <topology evidence="1 7">Multi-pass membrane protein</topology>
    </subcellularLocation>
</comment>
<keyword evidence="10" id="KW-1185">Reference proteome</keyword>
<evidence type="ECO:0000256" key="4">
    <source>
        <dbReference type="ARBA" id="ARBA00022692"/>
    </source>
</evidence>
<dbReference type="InterPro" id="IPR045324">
    <property type="entry name" value="Small_multidrug_res"/>
</dbReference>
<dbReference type="SUPFAM" id="SSF103481">
    <property type="entry name" value="Multidrug resistance efflux transporter EmrE"/>
    <property type="match status" value="1"/>
</dbReference>